<protein>
    <submittedName>
        <fullName evidence="1">Uncharacterized protein</fullName>
    </submittedName>
</protein>
<accession>A0A0R1PS26</accession>
<dbReference type="EMBL" id="AZEG01000032">
    <property type="protein sequence ID" value="KRL35341.1"/>
    <property type="molecule type" value="Genomic_DNA"/>
</dbReference>
<reference evidence="1 2" key="1">
    <citation type="journal article" date="2015" name="Genome Announc.">
        <title>Expanding the biotechnology potential of lactobacilli through comparative genomics of 213 strains and associated genera.</title>
        <authorList>
            <person name="Sun Z."/>
            <person name="Harris H.M."/>
            <person name="McCann A."/>
            <person name="Guo C."/>
            <person name="Argimon S."/>
            <person name="Zhang W."/>
            <person name="Yang X."/>
            <person name="Jeffery I.B."/>
            <person name="Cooney J.C."/>
            <person name="Kagawa T.F."/>
            <person name="Liu W."/>
            <person name="Song Y."/>
            <person name="Salvetti E."/>
            <person name="Wrobel A."/>
            <person name="Rasinkangas P."/>
            <person name="Parkhill J."/>
            <person name="Rea M.C."/>
            <person name="O'Sullivan O."/>
            <person name="Ritari J."/>
            <person name="Douillard F.P."/>
            <person name="Paul Ross R."/>
            <person name="Yang R."/>
            <person name="Briner A.E."/>
            <person name="Felis G.E."/>
            <person name="de Vos W.M."/>
            <person name="Barrangou R."/>
            <person name="Klaenhammer T.R."/>
            <person name="Caufield P.W."/>
            <person name="Cui Y."/>
            <person name="Zhang H."/>
            <person name="O'Toole P.W."/>
        </authorList>
    </citation>
    <scope>NUCLEOTIDE SEQUENCE [LARGE SCALE GENOMIC DNA]</scope>
    <source>
        <strain evidence="1 2">DSM 19971</strain>
    </source>
</reference>
<evidence type="ECO:0000313" key="1">
    <source>
        <dbReference type="EMBL" id="KRL35341.1"/>
    </source>
</evidence>
<evidence type="ECO:0000313" key="2">
    <source>
        <dbReference type="Proteomes" id="UP000051155"/>
    </source>
</evidence>
<dbReference type="PATRIC" id="fig|1423812.3.peg.1594"/>
<proteinExistence type="predicted"/>
<sequence length="52" mass="6219">MILYQERMEIGDIQRIEKNAYELGDVRSINARQSIIARRLYYLRPAVAGYDW</sequence>
<organism evidence="1 2">
    <name type="scientific">Liquorilactobacillus uvarum DSM 19971</name>
    <dbReference type="NCBI Taxonomy" id="1423812"/>
    <lineage>
        <taxon>Bacteria</taxon>
        <taxon>Bacillati</taxon>
        <taxon>Bacillota</taxon>
        <taxon>Bacilli</taxon>
        <taxon>Lactobacillales</taxon>
        <taxon>Lactobacillaceae</taxon>
        <taxon>Liquorilactobacillus</taxon>
    </lineage>
</organism>
<name>A0A0R1PS26_9LACO</name>
<comment type="caution">
    <text evidence="1">The sequence shown here is derived from an EMBL/GenBank/DDBJ whole genome shotgun (WGS) entry which is preliminary data.</text>
</comment>
<gene>
    <name evidence="1" type="ORF">FD20_GL001500</name>
</gene>
<dbReference type="AlphaFoldDB" id="A0A0R1PS26"/>
<keyword evidence="2" id="KW-1185">Reference proteome</keyword>
<dbReference type="Proteomes" id="UP000051155">
    <property type="component" value="Unassembled WGS sequence"/>
</dbReference>